<feature type="domain" description="HTH marR-type" evidence="1">
    <location>
        <begin position="28"/>
        <end position="127"/>
    </location>
</feature>
<dbReference type="AlphaFoldDB" id="A0A5P2H5V5"/>
<accession>A0A5P2H5V5</accession>
<organism evidence="2 3">
    <name type="scientific">Cupriavidus pauculus</name>
    <dbReference type="NCBI Taxonomy" id="82633"/>
    <lineage>
        <taxon>Bacteria</taxon>
        <taxon>Pseudomonadati</taxon>
        <taxon>Pseudomonadota</taxon>
        <taxon>Betaproteobacteria</taxon>
        <taxon>Burkholderiales</taxon>
        <taxon>Burkholderiaceae</taxon>
        <taxon>Cupriavidus</taxon>
    </lineage>
</organism>
<dbReference type="EMBL" id="CP044065">
    <property type="protein sequence ID" value="QET02729.1"/>
    <property type="molecule type" value="Genomic_DNA"/>
</dbReference>
<dbReference type="InterPro" id="IPR000835">
    <property type="entry name" value="HTH_MarR-typ"/>
</dbReference>
<evidence type="ECO:0000313" key="2">
    <source>
        <dbReference type="EMBL" id="QET02729.1"/>
    </source>
</evidence>
<proteinExistence type="predicted"/>
<dbReference type="InterPro" id="IPR036388">
    <property type="entry name" value="WH-like_DNA-bd_sf"/>
</dbReference>
<dbReference type="InterPro" id="IPR036390">
    <property type="entry name" value="WH_DNA-bd_sf"/>
</dbReference>
<dbReference type="SMART" id="SM00347">
    <property type="entry name" value="HTH_MARR"/>
    <property type="match status" value="1"/>
</dbReference>
<dbReference type="Pfam" id="PF12802">
    <property type="entry name" value="MarR_2"/>
    <property type="match status" value="1"/>
</dbReference>
<dbReference type="OrthoDB" id="119252at2"/>
<protein>
    <submittedName>
        <fullName evidence="2">Winged helix-turn-helix transcriptional regulator</fullName>
    </submittedName>
</protein>
<sequence length="140" mass="15008">MNRITGPDLCHCLAARRAARFTSRIYDGHLSAVGLSISQFSILALVQAQPGIVVGDLAERMVMERTTLMRALKPLRDAGLLTASTEGARAALSFTVSAAGMARLAEAEPYWRAAQAEFETKMGRKEAVALRSDLLGAVFG</sequence>
<dbReference type="GO" id="GO:0003700">
    <property type="term" value="F:DNA-binding transcription factor activity"/>
    <property type="evidence" value="ECO:0007669"/>
    <property type="project" value="InterPro"/>
</dbReference>
<dbReference type="SUPFAM" id="SSF46785">
    <property type="entry name" value="Winged helix' DNA-binding domain"/>
    <property type="match status" value="1"/>
</dbReference>
<evidence type="ECO:0000259" key="1">
    <source>
        <dbReference type="SMART" id="SM00347"/>
    </source>
</evidence>
<evidence type="ECO:0000313" key="3">
    <source>
        <dbReference type="Proteomes" id="UP000322822"/>
    </source>
</evidence>
<gene>
    <name evidence="2" type="ORF">FOB72_12185</name>
</gene>
<dbReference type="RefSeq" id="WP_150372755.1">
    <property type="nucleotide sequence ID" value="NZ_CP044065.1"/>
</dbReference>
<dbReference type="Gene3D" id="1.10.10.10">
    <property type="entry name" value="Winged helix-like DNA-binding domain superfamily/Winged helix DNA-binding domain"/>
    <property type="match status" value="1"/>
</dbReference>
<reference evidence="2 3" key="1">
    <citation type="submission" date="2019-09" db="EMBL/GenBank/DDBJ databases">
        <title>FDA dAtabase for Regulatory Grade micrObial Sequences (FDA-ARGOS): Supporting development and validation of Infectious Disease Dx tests.</title>
        <authorList>
            <person name="Sciortino C."/>
            <person name="Tallon L."/>
            <person name="Sadzewicz L."/>
            <person name="Vavikolanu K."/>
            <person name="Mehta A."/>
            <person name="Aluvathingal J."/>
            <person name="Nadendla S."/>
            <person name="Nandy P."/>
            <person name="Geyer C."/>
            <person name="Yan Y."/>
            <person name="Sichtig H."/>
        </authorList>
    </citation>
    <scope>NUCLEOTIDE SEQUENCE [LARGE SCALE GENOMIC DNA]</scope>
    <source>
        <strain evidence="2 3">FDAARGOS_664</strain>
    </source>
</reference>
<dbReference type="Proteomes" id="UP000322822">
    <property type="component" value="Chromosome 1"/>
</dbReference>
<name>A0A5P2H5V5_9BURK</name>